<sequence>MAKDIYSLLSDELNNKTSADIPIKKLQEFAGDDWLLVVTEQAQRLNAIAEPSPGDKRLARIRRSKQPK</sequence>
<feature type="compositionally biased region" description="Basic residues" evidence="1">
    <location>
        <begin position="59"/>
        <end position="68"/>
    </location>
</feature>
<evidence type="ECO:0000256" key="1">
    <source>
        <dbReference type="SAM" id="MobiDB-lite"/>
    </source>
</evidence>
<dbReference type="OrthoDB" id="8689206at2"/>
<proteinExistence type="predicted"/>
<dbReference type="RefSeq" id="WP_129968870.1">
    <property type="nucleotide sequence ID" value="NZ_JACCEW010000002.1"/>
</dbReference>
<evidence type="ECO:0000313" key="2">
    <source>
        <dbReference type="EMBL" id="NYT36950.1"/>
    </source>
</evidence>
<dbReference type="Proteomes" id="UP000580517">
    <property type="component" value="Unassembled WGS sequence"/>
</dbReference>
<comment type="caution">
    <text evidence="2">The sequence shown here is derived from an EMBL/GenBank/DDBJ whole genome shotgun (WGS) entry which is preliminary data.</text>
</comment>
<dbReference type="AlphaFoldDB" id="A0A853FDN2"/>
<organism evidence="2 3">
    <name type="scientific">Allopusillimonas soli</name>
    <dbReference type="NCBI Taxonomy" id="659016"/>
    <lineage>
        <taxon>Bacteria</taxon>
        <taxon>Pseudomonadati</taxon>
        <taxon>Pseudomonadota</taxon>
        <taxon>Betaproteobacteria</taxon>
        <taxon>Burkholderiales</taxon>
        <taxon>Alcaligenaceae</taxon>
        <taxon>Allopusillimonas</taxon>
    </lineage>
</organism>
<dbReference type="EMBL" id="JACCEW010000002">
    <property type="protein sequence ID" value="NYT36950.1"/>
    <property type="molecule type" value="Genomic_DNA"/>
</dbReference>
<keyword evidence="3" id="KW-1185">Reference proteome</keyword>
<name>A0A853FDN2_9BURK</name>
<accession>A0A853FDN2</accession>
<evidence type="ECO:0000313" key="3">
    <source>
        <dbReference type="Proteomes" id="UP000580517"/>
    </source>
</evidence>
<protein>
    <submittedName>
        <fullName evidence="2">Uncharacterized protein</fullName>
    </submittedName>
</protein>
<reference evidence="2 3" key="1">
    <citation type="submission" date="2020-07" db="EMBL/GenBank/DDBJ databases">
        <title>Taxonomic revisions and descriptions of new bacterial species based on genomic comparisons in the high-G+C-content subgroup of the family Alcaligenaceae.</title>
        <authorList>
            <person name="Szabo A."/>
            <person name="Felfoldi T."/>
        </authorList>
    </citation>
    <scope>NUCLEOTIDE SEQUENCE [LARGE SCALE GENOMIC DNA]</scope>
    <source>
        <strain evidence="2 3">DSM 25264</strain>
    </source>
</reference>
<gene>
    <name evidence="2" type="ORF">H0A68_08705</name>
</gene>
<feature type="region of interest" description="Disordered" evidence="1">
    <location>
        <begin position="48"/>
        <end position="68"/>
    </location>
</feature>